<reference evidence="2 3" key="1">
    <citation type="submission" date="2020-04" db="EMBL/GenBank/DDBJ databases">
        <title>MicrobeNet Type strains.</title>
        <authorList>
            <person name="Nicholson A.C."/>
        </authorList>
    </citation>
    <scope>NUCLEOTIDE SEQUENCE [LARGE SCALE GENOMIC DNA]</scope>
    <source>
        <strain evidence="2 3">ATCC 700731</strain>
    </source>
</reference>
<comment type="caution">
    <text evidence="2">The sequence shown here is derived from an EMBL/GenBank/DDBJ whole genome shotgun (WGS) entry which is preliminary data.</text>
</comment>
<dbReference type="AlphaFoldDB" id="A0A7X6RZ69"/>
<evidence type="ECO:0000313" key="3">
    <source>
        <dbReference type="Proteomes" id="UP000518188"/>
    </source>
</evidence>
<organism evidence="2 3">
    <name type="scientific">Mycolicibacterium septicum DSM 44393</name>
    <dbReference type="NCBI Taxonomy" id="1341646"/>
    <lineage>
        <taxon>Bacteria</taxon>
        <taxon>Bacillati</taxon>
        <taxon>Actinomycetota</taxon>
        <taxon>Actinomycetes</taxon>
        <taxon>Mycobacteriales</taxon>
        <taxon>Mycobacteriaceae</taxon>
        <taxon>Mycolicibacterium</taxon>
    </lineage>
</organism>
<dbReference type="EMBL" id="JAAXPJ010000017">
    <property type="protein sequence ID" value="NKZ15249.1"/>
    <property type="molecule type" value="Genomic_DNA"/>
</dbReference>
<dbReference type="RefSeq" id="WP_162563196.1">
    <property type="nucleotide sequence ID" value="NZ_HG322952.1"/>
</dbReference>
<evidence type="ECO:0000313" key="2">
    <source>
        <dbReference type="EMBL" id="NKZ15249.1"/>
    </source>
</evidence>
<evidence type="ECO:0000256" key="1">
    <source>
        <dbReference type="SAM" id="MobiDB-lite"/>
    </source>
</evidence>
<accession>A0A7X6RZ69</accession>
<feature type="compositionally biased region" description="Low complexity" evidence="1">
    <location>
        <begin position="63"/>
        <end position="78"/>
    </location>
</feature>
<feature type="region of interest" description="Disordered" evidence="1">
    <location>
        <begin position="49"/>
        <end position="78"/>
    </location>
</feature>
<dbReference type="Proteomes" id="UP000518188">
    <property type="component" value="Unassembled WGS sequence"/>
</dbReference>
<proteinExistence type="predicted"/>
<sequence length="152" mass="15884">MSSELAAISTPPGFTSRNTLATNVAAEYSEHLDELLGVGTDLVHQPVADDEVLDDVAPEQLESSDSTSPRATAASRAWRSARSPMSISVSSTPVVPEVVPIASRTGMAAPQAMLVHLVASAPVPICRPAIPDVIAARLRKATASSDWMKVLA</sequence>
<name>A0A7X6RZ69_9MYCO</name>
<gene>
    <name evidence="2" type="ORF">HGA11_30190</name>
</gene>
<protein>
    <submittedName>
        <fullName evidence="2">Uncharacterized protein</fullName>
    </submittedName>
</protein>